<keyword evidence="2" id="KW-0012">Acyltransferase</keyword>
<organism evidence="2 3">
    <name type="scientific">Vibrio echinoideorum</name>
    <dbReference type="NCBI Taxonomy" id="2100116"/>
    <lineage>
        <taxon>Bacteria</taxon>
        <taxon>Pseudomonadati</taxon>
        <taxon>Pseudomonadota</taxon>
        <taxon>Gammaproteobacteria</taxon>
        <taxon>Vibrionales</taxon>
        <taxon>Vibrionaceae</taxon>
        <taxon>Vibrio</taxon>
    </lineage>
</organism>
<keyword evidence="2" id="KW-0808">Transferase</keyword>
<dbReference type="EC" id="2.3.1.-" evidence="2"/>
<keyword evidence="3" id="KW-1185">Reference proteome</keyword>
<dbReference type="InterPro" id="IPR000182">
    <property type="entry name" value="GNAT_dom"/>
</dbReference>
<dbReference type="Pfam" id="PF00583">
    <property type="entry name" value="Acetyltransf_1"/>
    <property type="match status" value="1"/>
</dbReference>
<evidence type="ECO:0000313" key="2">
    <source>
        <dbReference type="EMBL" id="MEL0608838.1"/>
    </source>
</evidence>
<accession>A0ABU9FRS0</accession>
<dbReference type="Gene3D" id="3.40.630.30">
    <property type="match status" value="1"/>
</dbReference>
<dbReference type="Proteomes" id="UP001377160">
    <property type="component" value="Unassembled WGS sequence"/>
</dbReference>
<dbReference type="PANTHER" id="PTHR43415">
    <property type="entry name" value="SPERMIDINE N(1)-ACETYLTRANSFERASE"/>
    <property type="match status" value="1"/>
</dbReference>
<dbReference type="CDD" id="cd04301">
    <property type="entry name" value="NAT_SF"/>
    <property type="match status" value="1"/>
</dbReference>
<dbReference type="EMBL" id="JBANDX010000007">
    <property type="protein sequence ID" value="MEL0608838.1"/>
    <property type="molecule type" value="Genomic_DNA"/>
</dbReference>
<dbReference type="InterPro" id="IPR016181">
    <property type="entry name" value="Acyl_CoA_acyltransferase"/>
</dbReference>
<protein>
    <submittedName>
        <fullName evidence="2">GNAT family N-acetyltransferase</fullName>
        <ecNumber evidence="2">2.3.1.-</ecNumber>
    </submittedName>
</protein>
<dbReference type="GO" id="GO:0016746">
    <property type="term" value="F:acyltransferase activity"/>
    <property type="evidence" value="ECO:0007669"/>
    <property type="project" value="UniProtKB-KW"/>
</dbReference>
<reference evidence="2 3" key="1">
    <citation type="submission" date="2024-02" db="EMBL/GenBank/DDBJ databases">
        <title>Bacteria isolated from the canopy kelp, Nereocystis luetkeana.</title>
        <authorList>
            <person name="Pfister C.A."/>
            <person name="Younker I.T."/>
            <person name="Light S.H."/>
        </authorList>
    </citation>
    <scope>NUCLEOTIDE SEQUENCE [LARGE SCALE GENOMIC DNA]</scope>
    <source>
        <strain evidence="2 3">TI.1.15</strain>
    </source>
</reference>
<evidence type="ECO:0000259" key="1">
    <source>
        <dbReference type="PROSITE" id="PS51186"/>
    </source>
</evidence>
<dbReference type="PANTHER" id="PTHR43415:SF3">
    <property type="entry name" value="GNAT-FAMILY ACETYLTRANSFERASE"/>
    <property type="match status" value="1"/>
</dbReference>
<feature type="domain" description="N-acetyltransferase" evidence="1">
    <location>
        <begin position="1"/>
        <end position="152"/>
    </location>
</feature>
<name>A0ABU9FRS0_9VIBR</name>
<dbReference type="RefSeq" id="WP_341635088.1">
    <property type="nucleotide sequence ID" value="NZ_JBANDX010000007.1"/>
</dbReference>
<gene>
    <name evidence="2" type="ORF">V8Z71_10995</name>
</gene>
<proteinExistence type="predicted"/>
<evidence type="ECO:0000313" key="3">
    <source>
        <dbReference type="Proteomes" id="UP001377160"/>
    </source>
</evidence>
<dbReference type="PROSITE" id="PS51186">
    <property type="entry name" value="GNAT"/>
    <property type="match status" value="1"/>
</dbReference>
<dbReference type="SUPFAM" id="SSF55729">
    <property type="entry name" value="Acyl-CoA N-acyltransferases (Nat)"/>
    <property type="match status" value="1"/>
</dbReference>
<comment type="caution">
    <text evidence="2">The sequence shown here is derived from an EMBL/GenBank/DDBJ whole genome shotgun (WGS) entry which is preliminary data.</text>
</comment>
<sequence length="152" mass="17093">MSPADLSALYDIYIEKEVVNNNRYSPDIKREEFDLMFNGSQHNFVAVETGGEVFGHLAIITTEKPRLKHSASFGIVVAKASRGKGVGRFLMEHLLSYCENELDLARLELEVHANNKAALALYKSFGFEIEGTKRKAVLVEEELIDIVMMSRV</sequence>